<sequence>MDGSVRTVKYNENMYIGEKALERVNEVSDREEKLEKEKTFVQKHSSVTVIDQNKIYEDVDQLPEFSGGINKFRSLVGTNFDTSMMKGNEGQVKTEVSFIIEKDGSISDVKANGTNQDFNAEAVRTVKTIKNKWAPAKINGQVVRYRFSVPLTMQFD</sequence>
<reference evidence="3" key="1">
    <citation type="submission" date="2018-11" db="EMBL/GenBank/DDBJ databases">
        <title>Proposal to divide the Flavobacteriaceae and reorganize its genera based on Amino Acid Identity values calculated from whole genome sequences.</title>
        <authorList>
            <person name="Nicholson A.C."/>
            <person name="Gulvik C.A."/>
            <person name="Whitney A.M."/>
            <person name="Humrighouse B.W."/>
            <person name="Bell M."/>
            <person name="Holmens B."/>
            <person name="Steigerwalt A."/>
            <person name="Villarma A."/>
            <person name="Sheth M."/>
            <person name="Batra D."/>
            <person name="Pryor J."/>
            <person name="Bernardet J.-F."/>
            <person name="Hugo C."/>
            <person name="Kampfer P."/>
            <person name="Newman J."/>
            <person name="Mcquiston J.R."/>
        </authorList>
    </citation>
    <scope>NUCLEOTIDE SEQUENCE [LARGE SCALE GENOMIC DNA]</scope>
    <source>
        <strain evidence="3">H3056</strain>
    </source>
</reference>
<comment type="caution">
    <text evidence="2">The sequence shown here is derived from an EMBL/GenBank/DDBJ whole genome shotgun (WGS) entry which is preliminary data.</text>
</comment>
<evidence type="ECO:0000313" key="2">
    <source>
        <dbReference type="EMBL" id="ROI08467.1"/>
    </source>
</evidence>
<protein>
    <submittedName>
        <fullName evidence="2">Energy transducer TonB</fullName>
    </submittedName>
</protein>
<accession>A0A3N0WTP7</accession>
<dbReference type="EMBL" id="RJUG01000004">
    <property type="protein sequence ID" value="ROI08467.1"/>
    <property type="molecule type" value="Genomic_DNA"/>
</dbReference>
<dbReference type="InterPro" id="IPR037682">
    <property type="entry name" value="TonB_C"/>
</dbReference>
<feature type="domain" description="TonB C-terminal" evidence="1">
    <location>
        <begin position="84"/>
        <end position="151"/>
    </location>
</feature>
<dbReference type="AlphaFoldDB" id="A0A3N0WTP7"/>
<organism evidence="2 3">
    <name type="scientific">Kaistella daneshvariae</name>
    <dbReference type="NCBI Taxonomy" id="2487074"/>
    <lineage>
        <taxon>Bacteria</taxon>
        <taxon>Pseudomonadati</taxon>
        <taxon>Bacteroidota</taxon>
        <taxon>Flavobacteriia</taxon>
        <taxon>Flavobacteriales</taxon>
        <taxon>Weeksellaceae</taxon>
        <taxon>Chryseobacterium group</taxon>
        <taxon>Kaistella</taxon>
    </lineage>
</organism>
<dbReference type="GO" id="GO:0055085">
    <property type="term" value="P:transmembrane transport"/>
    <property type="evidence" value="ECO:0007669"/>
    <property type="project" value="InterPro"/>
</dbReference>
<dbReference type="Pfam" id="PF03544">
    <property type="entry name" value="TonB_C"/>
    <property type="match status" value="1"/>
</dbReference>
<evidence type="ECO:0000313" key="3">
    <source>
        <dbReference type="Proteomes" id="UP000270224"/>
    </source>
</evidence>
<evidence type="ECO:0000259" key="1">
    <source>
        <dbReference type="Pfam" id="PF03544"/>
    </source>
</evidence>
<dbReference type="OrthoDB" id="1095452at2"/>
<dbReference type="SUPFAM" id="SSF74653">
    <property type="entry name" value="TolA/TonB C-terminal domain"/>
    <property type="match status" value="1"/>
</dbReference>
<dbReference type="Gene3D" id="3.30.1150.10">
    <property type="match status" value="1"/>
</dbReference>
<gene>
    <name evidence="2" type="ORF">EGI11_10710</name>
</gene>
<dbReference type="Proteomes" id="UP000270224">
    <property type="component" value="Unassembled WGS sequence"/>
</dbReference>
<proteinExistence type="predicted"/>
<name>A0A3N0WTP7_9FLAO</name>